<sequence length="76" mass="8587">MALLKDQLIEITIKLQNKLLQVKDMQVNLEVCKMILDTSPMLIITPLKVTLLLPFMTATTTKTPIIMRVGETMLAM</sequence>
<comment type="caution">
    <text evidence="1">The sequence shown here is derived from an EMBL/GenBank/DDBJ whole genome shotgun (WGS) entry which is preliminary data.</text>
</comment>
<gene>
    <name evidence="1" type="ORF">DPN68_05460</name>
</gene>
<organism evidence="1 2">
    <name type="scientific">Flavobacterium tibetense</name>
    <dbReference type="NCBI Taxonomy" id="2233533"/>
    <lineage>
        <taxon>Bacteria</taxon>
        <taxon>Pseudomonadati</taxon>
        <taxon>Bacteroidota</taxon>
        <taxon>Flavobacteriia</taxon>
        <taxon>Flavobacteriales</taxon>
        <taxon>Flavobacteriaceae</taxon>
        <taxon>Flavobacterium</taxon>
    </lineage>
</organism>
<evidence type="ECO:0000313" key="2">
    <source>
        <dbReference type="Proteomes" id="UP000253319"/>
    </source>
</evidence>
<accession>A0A365P2U7</accession>
<dbReference type="Proteomes" id="UP000253319">
    <property type="component" value="Unassembled WGS sequence"/>
</dbReference>
<reference evidence="1 2" key="1">
    <citation type="submission" date="2018-06" db="EMBL/GenBank/DDBJ databases">
        <title>Flavobacterium tibetense sp. nov., isolated from a wetland YonghuCo on Tibetan Plateau.</title>
        <authorList>
            <person name="Xing P."/>
            <person name="Phurbu D."/>
            <person name="Lu H."/>
        </authorList>
    </citation>
    <scope>NUCLEOTIDE SEQUENCE [LARGE SCALE GENOMIC DNA]</scope>
    <source>
        <strain evidence="1 2">YH5</strain>
    </source>
</reference>
<dbReference type="EMBL" id="QLST01000005">
    <property type="protein sequence ID" value="RBA28836.1"/>
    <property type="molecule type" value="Genomic_DNA"/>
</dbReference>
<evidence type="ECO:0000313" key="1">
    <source>
        <dbReference type="EMBL" id="RBA28836.1"/>
    </source>
</evidence>
<dbReference type="AlphaFoldDB" id="A0A365P2U7"/>
<proteinExistence type="predicted"/>
<protein>
    <submittedName>
        <fullName evidence="1">Uncharacterized protein</fullName>
    </submittedName>
</protein>
<keyword evidence="2" id="KW-1185">Reference proteome</keyword>
<name>A0A365P2U7_9FLAO</name>